<dbReference type="FunFam" id="1.10.132.20:FF:000001">
    <property type="entry name" value="Ribosome-recycling factor"/>
    <property type="match status" value="1"/>
</dbReference>
<dbReference type="NCBIfam" id="TIGR00496">
    <property type="entry name" value="frr"/>
    <property type="match status" value="1"/>
</dbReference>
<dbReference type="InterPro" id="IPR023584">
    <property type="entry name" value="Ribosome_recyc_fac_dom"/>
</dbReference>
<name>A0A1I1DXG9_BREAD</name>
<dbReference type="Gene3D" id="1.10.132.20">
    <property type="entry name" value="Ribosome-recycling factor"/>
    <property type="match status" value="1"/>
</dbReference>
<dbReference type="AlphaFoldDB" id="A0A1I1DXG9"/>
<comment type="similarity">
    <text evidence="2 6">Belongs to the RRF family.</text>
</comment>
<gene>
    <name evidence="6" type="primary">frr</name>
    <name evidence="8" type="ORF">SAMN02745150_00837</name>
</gene>
<evidence type="ECO:0000256" key="4">
    <source>
        <dbReference type="ARBA" id="ARBA00022917"/>
    </source>
</evidence>
<reference evidence="9" key="1">
    <citation type="submission" date="2016-10" db="EMBL/GenBank/DDBJ databases">
        <authorList>
            <person name="Varghese N."/>
            <person name="Submissions S."/>
        </authorList>
    </citation>
    <scope>NUCLEOTIDE SEQUENCE [LARGE SCALE GENOMIC DNA]</scope>
    <source>
        <strain evidence="9">ATCC 43811</strain>
    </source>
</reference>
<comment type="function">
    <text evidence="5 6">Responsible for the release of ribosomes from messenger RNA at the termination of protein biosynthesis. May increase the efficiency of translation by recycling ribosomes from one round of translation to another.</text>
</comment>
<accession>A0A1I1DXG9</accession>
<evidence type="ECO:0000256" key="3">
    <source>
        <dbReference type="ARBA" id="ARBA00022490"/>
    </source>
</evidence>
<evidence type="ECO:0000256" key="6">
    <source>
        <dbReference type="HAMAP-Rule" id="MF_00040"/>
    </source>
</evidence>
<dbReference type="EMBL" id="FOKY01000005">
    <property type="protein sequence ID" value="SFB79759.1"/>
    <property type="molecule type" value="Genomic_DNA"/>
</dbReference>
<keyword evidence="3 6" id="KW-0963">Cytoplasm</keyword>
<comment type="subcellular location">
    <subcellularLocation>
        <location evidence="1 6">Cytoplasm</location>
    </subcellularLocation>
</comment>
<keyword evidence="9" id="KW-1185">Reference proteome</keyword>
<dbReference type="GO" id="GO:0006415">
    <property type="term" value="P:translational termination"/>
    <property type="evidence" value="ECO:0007669"/>
    <property type="project" value="UniProtKB-UniRule"/>
</dbReference>
<evidence type="ECO:0000313" key="9">
    <source>
        <dbReference type="Proteomes" id="UP000240042"/>
    </source>
</evidence>
<keyword evidence="4 6" id="KW-0648">Protein biosynthesis</keyword>
<dbReference type="SUPFAM" id="SSF55194">
    <property type="entry name" value="Ribosome recycling factor, RRF"/>
    <property type="match status" value="1"/>
</dbReference>
<dbReference type="InterPro" id="IPR036191">
    <property type="entry name" value="RRF_sf"/>
</dbReference>
<evidence type="ECO:0000313" key="8">
    <source>
        <dbReference type="EMBL" id="SFB79759.1"/>
    </source>
</evidence>
<dbReference type="Pfam" id="PF01765">
    <property type="entry name" value="RRF"/>
    <property type="match status" value="1"/>
</dbReference>
<dbReference type="STRING" id="34097.SAMN02745150_00837"/>
<dbReference type="HAMAP" id="MF_00040">
    <property type="entry name" value="RRF"/>
    <property type="match status" value="1"/>
</dbReference>
<dbReference type="Gene3D" id="3.30.1360.40">
    <property type="match status" value="1"/>
</dbReference>
<evidence type="ECO:0000256" key="1">
    <source>
        <dbReference type="ARBA" id="ARBA00004496"/>
    </source>
</evidence>
<dbReference type="GO" id="GO:0043023">
    <property type="term" value="F:ribosomal large subunit binding"/>
    <property type="evidence" value="ECO:0007669"/>
    <property type="project" value="TreeGrafter"/>
</dbReference>
<protein>
    <recommendedName>
        <fullName evidence="6">Ribosome-recycling factor</fullName>
        <shortName evidence="6">RRF</shortName>
    </recommendedName>
    <alternativeName>
        <fullName evidence="6">Ribosome-releasing factor</fullName>
    </alternativeName>
</protein>
<feature type="domain" description="Ribosome recycling factor" evidence="7">
    <location>
        <begin position="23"/>
        <end position="184"/>
    </location>
</feature>
<dbReference type="GO" id="GO:0005737">
    <property type="term" value="C:cytoplasm"/>
    <property type="evidence" value="ECO:0007669"/>
    <property type="project" value="UniProtKB-SubCell"/>
</dbReference>
<dbReference type="FunFam" id="3.30.1360.40:FF:000001">
    <property type="entry name" value="Ribosome-recycling factor"/>
    <property type="match status" value="1"/>
</dbReference>
<dbReference type="PANTHER" id="PTHR20982">
    <property type="entry name" value="RIBOSOME RECYCLING FACTOR"/>
    <property type="match status" value="1"/>
</dbReference>
<dbReference type="InterPro" id="IPR002661">
    <property type="entry name" value="Ribosome_recyc_fac"/>
</dbReference>
<dbReference type="Proteomes" id="UP000240042">
    <property type="component" value="Unassembled WGS sequence"/>
</dbReference>
<evidence type="ECO:0000256" key="2">
    <source>
        <dbReference type="ARBA" id="ARBA00005912"/>
    </source>
</evidence>
<organism evidence="8 9">
    <name type="scientific">Brevinema andersonii</name>
    <dbReference type="NCBI Taxonomy" id="34097"/>
    <lineage>
        <taxon>Bacteria</taxon>
        <taxon>Pseudomonadati</taxon>
        <taxon>Spirochaetota</taxon>
        <taxon>Spirochaetia</taxon>
        <taxon>Brevinematales</taxon>
        <taxon>Brevinemataceae</taxon>
        <taxon>Brevinema</taxon>
    </lineage>
</organism>
<evidence type="ECO:0000256" key="5">
    <source>
        <dbReference type="ARBA" id="ARBA00025050"/>
    </source>
</evidence>
<dbReference type="CDD" id="cd00520">
    <property type="entry name" value="RRF"/>
    <property type="match status" value="1"/>
</dbReference>
<dbReference type="PANTHER" id="PTHR20982:SF3">
    <property type="entry name" value="MITOCHONDRIAL RIBOSOME RECYCLING FACTOR PSEUDO 1"/>
    <property type="match status" value="1"/>
</dbReference>
<evidence type="ECO:0000259" key="7">
    <source>
        <dbReference type="Pfam" id="PF01765"/>
    </source>
</evidence>
<dbReference type="RefSeq" id="WP_092318945.1">
    <property type="nucleotide sequence ID" value="NZ_FOKY01000005.1"/>
</dbReference>
<sequence>MTPEYQAFKKNAQESMDKAILFLKDEFNRLKAGRANIVMVEDITFEAYGQHMTIKQAAALSVPDTHQIVIEPWDKSLLKDIEKGIHNTGLDFSVTNDGKILRINIPPLTEDRKKELVKYAKGIAEDAKIVIRNMRRDINNKLKEHSKEISEDDIRKELDKIQKETDNHIALIEETMKQKEKDIMAI</sequence>
<proteinExistence type="inferred from homology"/>